<dbReference type="InterPro" id="IPR027417">
    <property type="entry name" value="P-loop_NTPase"/>
</dbReference>
<dbReference type="PANTHER" id="PTHR43820">
    <property type="entry name" value="HIGH-AFFINITY BRANCHED-CHAIN AMINO ACID TRANSPORT ATP-BINDING PROTEIN LIVF"/>
    <property type="match status" value="1"/>
</dbReference>
<dbReference type="InterPro" id="IPR003593">
    <property type="entry name" value="AAA+_ATPase"/>
</dbReference>
<keyword evidence="3" id="KW-0547">Nucleotide-binding</keyword>
<dbReference type="InterPro" id="IPR052156">
    <property type="entry name" value="BCAA_Transport_ATP-bd_LivF"/>
</dbReference>
<dbReference type="PROSITE" id="PS50893">
    <property type="entry name" value="ABC_TRANSPORTER_2"/>
    <property type="match status" value="1"/>
</dbReference>
<dbReference type="GO" id="GO:0016887">
    <property type="term" value="F:ATP hydrolysis activity"/>
    <property type="evidence" value="ECO:0007669"/>
    <property type="project" value="InterPro"/>
</dbReference>
<feature type="domain" description="ABC transporter" evidence="6">
    <location>
        <begin position="26"/>
        <end position="254"/>
    </location>
</feature>
<comment type="caution">
    <text evidence="7">The sequence shown here is derived from an EMBL/GenBank/DDBJ whole genome shotgun (WGS) entry which is preliminary data.</text>
</comment>
<name>A0A432V3N5_9HYPH</name>
<dbReference type="PANTHER" id="PTHR43820:SF4">
    <property type="entry name" value="HIGH-AFFINITY BRANCHED-CHAIN AMINO ACID TRANSPORT ATP-BINDING PROTEIN LIVF"/>
    <property type="match status" value="1"/>
</dbReference>
<dbReference type="GO" id="GO:0015658">
    <property type="term" value="F:branched-chain amino acid transmembrane transporter activity"/>
    <property type="evidence" value="ECO:0007669"/>
    <property type="project" value="TreeGrafter"/>
</dbReference>
<evidence type="ECO:0000313" key="8">
    <source>
        <dbReference type="Proteomes" id="UP000281647"/>
    </source>
</evidence>
<dbReference type="Pfam" id="PF00005">
    <property type="entry name" value="ABC_tran"/>
    <property type="match status" value="1"/>
</dbReference>
<sequence>MPKCRPIRKCSRPIWEATMREQQHLLEVSNLNGWYGESHVLHGMTFNVGAGEIVTLLGRNGAGKTTTLRAIMGVVRKRRGAITYKGSDIISLPQHKVPWLGIGYVPEERGIFATLNVLENLMLPPVTQSGGMGIDDIYQLFPNLRGRDQTPGTRLSGGEQQMLAIARILRTGADFILLDEPTEGLAPVIVEEIAASLQVLKQRGLTIVLVEQNLRFAASIADRHYVVEQGVVVDEIANEVLPASMDRLNSYLGV</sequence>
<comment type="similarity">
    <text evidence="1">Belongs to the ABC transporter superfamily.</text>
</comment>
<dbReference type="InterPro" id="IPR003439">
    <property type="entry name" value="ABC_transporter-like_ATP-bd"/>
</dbReference>
<evidence type="ECO:0000259" key="6">
    <source>
        <dbReference type="PROSITE" id="PS50893"/>
    </source>
</evidence>
<dbReference type="AlphaFoldDB" id="A0A432V3N5"/>
<reference evidence="7 8" key="1">
    <citation type="submission" date="2018-11" db="EMBL/GenBank/DDBJ databases">
        <title>Pseudaminobacter arsenicus sp. nov., an arsenic-resistant bacterium isolated from arsenic-rich aquifers.</title>
        <authorList>
            <person name="Mu Y."/>
        </authorList>
    </citation>
    <scope>NUCLEOTIDE SEQUENCE [LARGE SCALE GENOMIC DNA]</scope>
    <source>
        <strain evidence="7 8">CB3</strain>
    </source>
</reference>
<dbReference type="PROSITE" id="PS00211">
    <property type="entry name" value="ABC_TRANSPORTER_1"/>
    <property type="match status" value="1"/>
</dbReference>
<evidence type="ECO:0000256" key="3">
    <source>
        <dbReference type="ARBA" id="ARBA00022741"/>
    </source>
</evidence>
<keyword evidence="4 7" id="KW-0067">ATP-binding</keyword>
<dbReference type="CDD" id="cd03224">
    <property type="entry name" value="ABC_TM1139_LivF_branched"/>
    <property type="match status" value="1"/>
</dbReference>
<evidence type="ECO:0000256" key="1">
    <source>
        <dbReference type="ARBA" id="ARBA00005417"/>
    </source>
</evidence>
<dbReference type="EMBL" id="RKST01000017">
    <property type="protein sequence ID" value="RUM96652.1"/>
    <property type="molecule type" value="Genomic_DNA"/>
</dbReference>
<gene>
    <name evidence="7" type="ORF">EET67_16840</name>
</gene>
<keyword evidence="8" id="KW-1185">Reference proteome</keyword>
<accession>A0A432V3N5</accession>
<evidence type="ECO:0000256" key="5">
    <source>
        <dbReference type="ARBA" id="ARBA00022970"/>
    </source>
</evidence>
<evidence type="ECO:0000313" key="7">
    <source>
        <dbReference type="EMBL" id="RUM96652.1"/>
    </source>
</evidence>
<dbReference type="GO" id="GO:0015807">
    <property type="term" value="P:L-amino acid transport"/>
    <property type="evidence" value="ECO:0007669"/>
    <property type="project" value="TreeGrafter"/>
</dbReference>
<evidence type="ECO:0000256" key="4">
    <source>
        <dbReference type="ARBA" id="ARBA00022840"/>
    </source>
</evidence>
<dbReference type="InterPro" id="IPR017871">
    <property type="entry name" value="ABC_transporter-like_CS"/>
</dbReference>
<dbReference type="Gene3D" id="3.40.50.300">
    <property type="entry name" value="P-loop containing nucleotide triphosphate hydrolases"/>
    <property type="match status" value="1"/>
</dbReference>
<dbReference type="SUPFAM" id="SSF52540">
    <property type="entry name" value="P-loop containing nucleoside triphosphate hydrolases"/>
    <property type="match status" value="1"/>
</dbReference>
<keyword evidence="5" id="KW-0029">Amino-acid transport</keyword>
<dbReference type="OrthoDB" id="9776369at2"/>
<protein>
    <submittedName>
        <fullName evidence="7">ABC transporter ATP-binding protein</fullName>
    </submittedName>
</protein>
<keyword evidence="2" id="KW-0813">Transport</keyword>
<dbReference type="GO" id="GO:0005524">
    <property type="term" value="F:ATP binding"/>
    <property type="evidence" value="ECO:0007669"/>
    <property type="project" value="UniProtKB-KW"/>
</dbReference>
<proteinExistence type="inferred from homology"/>
<dbReference type="SMART" id="SM00382">
    <property type="entry name" value="AAA"/>
    <property type="match status" value="1"/>
</dbReference>
<organism evidence="7 8">
    <name type="scientific">Borborobacter arsenicus</name>
    <dbReference type="NCBI Taxonomy" id="1851146"/>
    <lineage>
        <taxon>Bacteria</taxon>
        <taxon>Pseudomonadati</taxon>
        <taxon>Pseudomonadota</taxon>
        <taxon>Alphaproteobacteria</taxon>
        <taxon>Hyphomicrobiales</taxon>
        <taxon>Phyllobacteriaceae</taxon>
        <taxon>Borborobacter</taxon>
    </lineage>
</organism>
<evidence type="ECO:0000256" key="2">
    <source>
        <dbReference type="ARBA" id="ARBA00022448"/>
    </source>
</evidence>
<dbReference type="Proteomes" id="UP000281647">
    <property type="component" value="Unassembled WGS sequence"/>
</dbReference>